<dbReference type="PANTHER" id="PTHR47256">
    <property type="entry name" value="ZN(II)2CYS6 TRANSCRIPTION FACTOR (EUROFUNG)-RELATED"/>
    <property type="match status" value="1"/>
</dbReference>
<dbReference type="InterPro" id="IPR001138">
    <property type="entry name" value="Zn2Cys6_DnaBD"/>
</dbReference>
<evidence type="ECO:0000313" key="3">
    <source>
        <dbReference type="EMBL" id="KAK5163405.1"/>
    </source>
</evidence>
<dbReference type="SMART" id="SM00066">
    <property type="entry name" value="GAL4"/>
    <property type="match status" value="1"/>
</dbReference>
<dbReference type="PROSITE" id="PS50048">
    <property type="entry name" value="ZN2_CY6_FUNGAL_2"/>
    <property type="match status" value="1"/>
</dbReference>
<dbReference type="PANTHER" id="PTHR47256:SF3">
    <property type="entry name" value="ZN(II)2CYS6 TRANSCRIPTION FACTOR (EUROFUNG)"/>
    <property type="match status" value="1"/>
</dbReference>
<keyword evidence="4" id="KW-1185">Reference proteome</keyword>
<comment type="caution">
    <text evidence="3">The sequence shown here is derived from an EMBL/GenBank/DDBJ whole genome shotgun (WGS) entry which is preliminary data.</text>
</comment>
<dbReference type="InterPro" id="IPR036864">
    <property type="entry name" value="Zn2-C6_fun-type_DNA-bd_sf"/>
</dbReference>
<feature type="domain" description="Zn(2)-C6 fungal-type" evidence="2">
    <location>
        <begin position="32"/>
        <end position="64"/>
    </location>
</feature>
<gene>
    <name evidence="3" type="ORF">LTR77_010778</name>
</gene>
<dbReference type="InterPro" id="IPR053187">
    <property type="entry name" value="Notoamide_regulator"/>
</dbReference>
<dbReference type="Proteomes" id="UP001337655">
    <property type="component" value="Unassembled WGS sequence"/>
</dbReference>
<sequence>MGSVPEATPNEASHALLMSAESAAKRQTVSAACQECRRTKTKCDGKRPKCSRCARKQHQDPCTYLVGENETQQQGAKRKFDQLVKTDNDYRQLHDLIANSDPRTATEIFRRIRSKQDAHSILSAVQFGSISIQDRAARRQLMLSLFQSTASLPDIIRLATKSGTLYPLGTSSKAPLRLTADMNSSGAPNGPPPFRVPAVPWTSLASSDAVSQLVSVFLLHLNPGFAYLDQEPFLDAMRSGDRTSEYCSSFLVHSICAMAATQHECDEVFLEPGDMLTRGDHFYREALRLWHEEQGGVSLSTMQGLLVLNLAAGIRGKDRDGVLLLTNAVQVGKNLDLPIFSGLRPNGARFDPVRRPSYPRAKLLASAALFMTEIFNVSTLRVPSRLPEPTLDEFEALTAALPSSPAAWPAYPLKQVSSQFDSNAHLLARWELGLLVHQLHHELLQPKTSATASAIHKTAQAWARKLSEWYQALPKGLEYAKDMAIPLYELHASYHCCLLHVYTFGGQLIEAASTREHTDSTPEVFYSRSTVDSIRPSPLEREALEVAHRSAALMKDYRETYSMRVAPPMMIQVAAIASFTLVKALERRPDSATPRAAPAAAEGQLQAIESAFDETFRGLVALGLQIFIARGIARMVVGTAHYLNVRLPDSVLRMMHLIAEMAWRPSDRLKISSVYPNAAMASATTGSEFQMDEMLRKWEALEIKDNEAQA</sequence>
<evidence type="ECO:0000256" key="1">
    <source>
        <dbReference type="ARBA" id="ARBA00023242"/>
    </source>
</evidence>
<evidence type="ECO:0000259" key="2">
    <source>
        <dbReference type="PROSITE" id="PS50048"/>
    </source>
</evidence>
<dbReference type="PROSITE" id="PS00463">
    <property type="entry name" value="ZN2_CY6_FUNGAL_1"/>
    <property type="match status" value="1"/>
</dbReference>
<dbReference type="GO" id="GO:0000981">
    <property type="term" value="F:DNA-binding transcription factor activity, RNA polymerase II-specific"/>
    <property type="evidence" value="ECO:0007669"/>
    <property type="project" value="InterPro"/>
</dbReference>
<organism evidence="3 4">
    <name type="scientific">Saxophila tyrrhenica</name>
    <dbReference type="NCBI Taxonomy" id="1690608"/>
    <lineage>
        <taxon>Eukaryota</taxon>
        <taxon>Fungi</taxon>
        <taxon>Dikarya</taxon>
        <taxon>Ascomycota</taxon>
        <taxon>Pezizomycotina</taxon>
        <taxon>Dothideomycetes</taxon>
        <taxon>Dothideomycetidae</taxon>
        <taxon>Mycosphaerellales</taxon>
        <taxon>Extremaceae</taxon>
        <taxon>Saxophila</taxon>
    </lineage>
</organism>
<proteinExistence type="predicted"/>
<dbReference type="Gene3D" id="4.10.240.10">
    <property type="entry name" value="Zn(2)-C6 fungal-type DNA-binding domain"/>
    <property type="match status" value="1"/>
</dbReference>
<dbReference type="RefSeq" id="XP_064653899.1">
    <property type="nucleotide sequence ID" value="XM_064807995.1"/>
</dbReference>
<accession>A0AAV9NVL9</accession>
<keyword evidence="1" id="KW-0539">Nucleus</keyword>
<dbReference type="EMBL" id="JAVRRT010000026">
    <property type="protein sequence ID" value="KAK5163405.1"/>
    <property type="molecule type" value="Genomic_DNA"/>
</dbReference>
<dbReference type="SUPFAM" id="SSF57701">
    <property type="entry name" value="Zn2/Cys6 DNA-binding domain"/>
    <property type="match status" value="1"/>
</dbReference>
<dbReference type="Pfam" id="PF00172">
    <property type="entry name" value="Zn_clus"/>
    <property type="match status" value="1"/>
</dbReference>
<dbReference type="GO" id="GO:0008270">
    <property type="term" value="F:zinc ion binding"/>
    <property type="evidence" value="ECO:0007669"/>
    <property type="project" value="InterPro"/>
</dbReference>
<dbReference type="CDD" id="cd00067">
    <property type="entry name" value="GAL4"/>
    <property type="match status" value="1"/>
</dbReference>
<dbReference type="AlphaFoldDB" id="A0AAV9NVL9"/>
<name>A0AAV9NVL9_9PEZI</name>
<reference evidence="3 4" key="1">
    <citation type="submission" date="2023-08" db="EMBL/GenBank/DDBJ databases">
        <title>Black Yeasts Isolated from many extreme environments.</title>
        <authorList>
            <person name="Coleine C."/>
            <person name="Stajich J.E."/>
            <person name="Selbmann L."/>
        </authorList>
    </citation>
    <scope>NUCLEOTIDE SEQUENCE [LARGE SCALE GENOMIC DNA]</scope>
    <source>
        <strain evidence="3 4">CCFEE 5935</strain>
    </source>
</reference>
<protein>
    <recommendedName>
        <fullName evidence="2">Zn(2)-C6 fungal-type domain-containing protein</fullName>
    </recommendedName>
</protein>
<evidence type="ECO:0000313" key="4">
    <source>
        <dbReference type="Proteomes" id="UP001337655"/>
    </source>
</evidence>
<dbReference type="CDD" id="cd12148">
    <property type="entry name" value="fungal_TF_MHR"/>
    <property type="match status" value="1"/>
</dbReference>
<dbReference type="GeneID" id="89932103"/>